<protein>
    <recommendedName>
        <fullName evidence="1">Integrase catalytic domain-containing protein</fullName>
    </recommendedName>
</protein>
<dbReference type="GO" id="GO:0015074">
    <property type="term" value="P:DNA integration"/>
    <property type="evidence" value="ECO:0007669"/>
    <property type="project" value="InterPro"/>
</dbReference>
<dbReference type="InterPro" id="IPR001584">
    <property type="entry name" value="Integrase_cat-core"/>
</dbReference>
<organism evidence="2 3">
    <name type="scientific">Holospora obtusa F1</name>
    <dbReference type="NCBI Taxonomy" id="1399147"/>
    <lineage>
        <taxon>Bacteria</taxon>
        <taxon>Pseudomonadati</taxon>
        <taxon>Pseudomonadota</taxon>
        <taxon>Alphaproteobacteria</taxon>
        <taxon>Holosporales</taxon>
        <taxon>Holosporaceae</taxon>
        <taxon>Holospora</taxon>
    </lineage>
</organism>
<evidence type="ECO:0000259" key="1">
    <source>
        <dbReference type="PROSITE" id="PS50994"/>
    </source>
</evidence>
<name>W6TS65_HOLOB</name>
<sequence>MIISSRNQLLLRNISKLVQVDGGSEFIENFEDACAQLKLPLIVLPPKKPEYNGGIE</sequence>
<dbReference type="AlphaFoldDB" id="W6TS65"/>
<evidence type="ECO:0000313" key="2">
    <source>
        <dbReference type="EMBL" id="ETZ06692.1"/>
    </source>
</evidence>
<keyword evidence="3" id="KW-1185">Reference proteome</keyword>
<proteinExistence type="predicted"/>
<dbReference type="PROSITE" id="PS50994">
    <property type="entry name" value="INTEGRASE"/>
    <property type="match status" value="1"/>
</dbReference>
<dbReference type="eggNOG" id="COG2801">
    <property type="taxonomic scope" value="Bacteria"/>
</dbReference>
<feature type="domain" description="Integrase catalytic" evidence="1">
    <location>
        <begin position="1"/>
        <end position="56"/>
    </location>
</feature>
<comment type="caution">
    <text evidence="2">The sequence shown here is derived from an EMBL/GenBank/DDBJ whole genome shotgun (WGS) entry which is preliminary data.</text>
</comment>
<evidence type="ECO:0000313" key="3">
    <source>
        <dbReference type="Proteomes" id="UP000019112"/>
    </source>
</evidence>
<dbReference type="EMBL" id="AWTR02000089">
    <property type="protein sequence ID" value="ETZ06692.1"/>
    <property type="molecule type" value="Genomic_DNA"/>
</dbReference>
<accession>W6TS65</accession>
<dbReference type="Proteomes" id="UP000019112">
    <property type="component" value="Unassembled WGS sequence"/>
</dbReference>
<reference evidence="2 3" key="1">
    <citation type="journal article" date="2014" name="FEMS Microbiol. Lett.">
        <title>Draft genome sequences of three Holospora species (Holospora obtusa, Holospora undulata, and Holospora elegans), endonuclear symbiotic bacteria of the ciliate Paramecium caudatum.</title>
        <authorList>
            <person name="Dohra H."/>
            <person name="Tanaka K."/>
            <person name="Suzuki T."/>
            <person name="Fujishima M."/>
            <person name="Suzuki H."/>
        </authorList>
    </citation>
    <scope>NUCLEOTIDE SEQUENCE [LARGE SCALE GENOMIC DNA]</scope>
    <source>
        <strain evidence="2 3">F1</strain>
    </source>
</reference>
<gene>
    <name evidence="2" type="ORF">P618_201133</name>
</gene>